<proteinExistence type="predicted"/>
<keyword evidence="3" id="KW-1185">Reference proteome</keyword>
<evidence type="ECO:0000313" key="3">
    <source>
        <dbReference type="Proteomes" id="UP001153269"/>
    </source>
</evidence>
<feature type="compositionally biased region" description="Basic and acidic residues" evidence="1">
    <location>
        <begin position="8"/>
        <end position="29"/>
    </location>
</feature>
<sequence length="83" mass="8806">MRLTTHNTCERRADTKPGRPSRGEIEGRRQGGRAECATWRLPVAAAAALGAAPLPAASMLLTGKQGSSIISISTQMRRRCMGG</sequence>
<organism evidence="2 3">
    <name type="scientific">Pleuronectes platessa</name>
    <name type="common">European plaice</name>
    <dbReference type="NCBI Taxonomy" id="8262"/>
    <lineage>
        <taxon>Eukaryota</taxon>
        <taxon>Metazoa</taxon>
        <taxon>Chordata</taxon>
        <taxon>Craniata</taxon>
        <taxon>Vertebrata</taxon>
        <taxon>Euteleostomi</taxon>
        <taxon>Actinopterygii</taxon>
        <taxon>Neopterygii</taxon>
        <taxon>Teleostei</taxon>
        <taxon>Neoteleostei</taxon>
        <taxon>Acanthomorphata</taxon>
        <taxon>Carangaria</taxon>
        <taxon>Pleuronectiformes</taxon>
        <taxon>Pleuronectoidei</taxon>
        <taxon>Pleuronectidae</taxon>
        <taxon>Pleuronectes</taxon>
    </lineage>
</organism>
<comment type="caution">
    <text evidence="2">The sequence shown here is derived from an EMBL/GenBank/DDBJ whole genome shotgun (WGS) entry which is preliminary data.</text>
</comment>
<dbReference type="Proteomes" id="UP001153269">
    <property type="component" value="Unassembled WGS sequence"/>
</dbReference>
<evidence type="ECO:0000313" key="2">
    <source>
        <dbReference type="EMBL" id="CAB1434948.1"/>
    </source>
</evidence>
<evidence type="ECO:0000256" key="1">
    <source>
        <dbReference type="SAM" id="MobiDB-lite"/>
    </source>
</evidence>
<feature type="region of interest" description="Disordered" evidence="1">
    <location>
        <begin position="1"/>
        <end position="33"/>
    </location>
</feature>
<dbReference type="AlphaFoldDB" id="A0A9N7YKK4"/>
<reference evidence="2" key="1">
    <citation type="submission" date="2020-03" db="EMBL/GenBank/DDBJ databases">
        <authorList>
            <person name="Weist P."/>
        </authorList>
    </citation>
    <scope>NUCLEOTIDE SEQUENCE</scope>
</reference>
<protein>
    <submittedName>
        <fullName evidence="2">Uncharacterized protein</fullName>
    </submittedName>
</protein>
<name>A0A9N7YKK4_PLEPL</name>
<accession>A0A9N7YKK4</accession>
<gene>
    <name evidence="2" type="ORF">PLEPLA_LOCUS23050</name>
</gene>
<dbReference type="EMBL" id="CADEAL010001715">
    <property type="protein sequence ID" value="CAB1434948.1"/>
    <property type="molecule type" value="Genomic_DNA"/>
</dbReference>